<dbReference type="EMBL" id="JACQMI010000013">
    <property type="protein sequence ID" value="MBI4132804.1"/>
    <property type="molecule type" value="Genomic_DNA"/>
</dbReference>
<keyword evidence="1" id="KW-0732">Signal</keyword>
<sequence length="283" mass="30149">MRILRSHMFASTVLVIALAAAPVLADDDDDDDRKSVGKPLQKIEKAIERLENFQLPEVESTREHPSSFFVGPKGEVRVISGEITALASTTMSVKVWGLTFAVNTGRAQFTPQGAQANLRVGDKVNIKGSIAAATGSINATLVHALSSRNRMVDELVNLINRLIEQLRELQRRAGLPVTPLPTPPPADTTAPTISSVTADNLTATSARIRWTTNEAADSVVWYSTVTPVVTASPTPSVSSVALVTSHELTLTGLTASTTYRYIVKSKDAVGNTAASSEASFVTP</sequence>
<dbReference type="AlphaFoldDB" id="A0A932YZ22"/>
<dbReference type="Proteomes" id="UP000756703">
    <property type="component" value="Unassembled WGS sequence"/>
</dbReference>
<name>A0A932YZ22_9BACT</name>
<protein>
    <submittedName>
        <fullName evidence="3">Fibronectin type III domain-containing protein</fullName>
    </submittedName>
</protein>
<evidence type="ECO:0000313" key="4">
    <source>
        <dbReference type="Proteomes" id="UP000756703"/>
    </source>
</evidence>
<dbReference type="GO" id="GO:0003993">
    <property type="term" value="F:acid phosphatase activity"/>
    <property type="evidence" value="ECO:0007669"/>
    <property type="project" value="InterPro"/>
</dbReference>
<feature type="domain" description="Fibronectin type-III" evidence="2">
    <location>
        <begin position="192"/>
        <end position="283"/>
    </location>
</feature>
<dbReference type="SUPFAM" id="SSF49363">
    <property type="entry name" value="Purple acid phosphatase, N-terminal domain"/>
    <property type="match status" value="1"/>
</dbReference>
<evidence type="ECO:0000313" key="3">
    <source>
        <dbReference type="EMBL" id="MBI4132804.1"/>
    </source>
</evidence>
<dbReference type="Gene3D" id="2.60.40.380">
    <property type="entry name" value="Purple acid phosphatase-like, N-terminal"/>
    <property type="match status" value="1"/>
</dbReference>
<gene>
    <name evidence="3" type="ORF">HY473_01795</name>
</gene>
<dbReference type="Pfam" id="PF16656">
    <property type="entry name" value="Pur_ac_phosph_N"/>
    <property type="match status" value="1"/>
</dbReference>
<comment type="caution">
    <text evidence="3">The sequence shown here is derived from an EMBL/GenBank/DDBJ whole genome shotgun (WGS) entry which is preliminary data.</text>
</comment>
<evidence type="ECO:0000256" key="1">
    <source>
        <dbReference type="SAM" id="SignalP"/>
    </source>
</evidence>
<dbReference type="CDD" id="cd00063">
    <property type="entry name" value="FN3"/>
    <property type="match status" value="1"/>
</dbReference>
<dbReference type="PROSITE" id="PS50853">
    <property type="entry name" value="FN3"/>
    <property type="match status" value="1"/>
</dbReference>
<organism evidence="3 4">
    <name type="scientific">Candidatus Sungiibacteriota bacterium</name>
    <dbReference type="NCBI Taxonomy" id="2750080"/>
    <lineage>
        <taxon>Bacteria</taxon>
        <taxon>Candidatus Sungiibacteriota</taxon>
    </lineage>
</organism>
<accession>A0A932YZ22</accession>
<feature type="chain" id="PRO_5037028038" evidence="1">
    <location>
        <begin position="26"/>
        <end position="283"/>
    </location>
</feature>
<reference evidence="3" key="1">
    <citation type="submission" date="2020-07" db="EMBL/GenBank/DDBJ databases">
        <title>Huge and variable diversity of episymbiotic CPR bacteria and DPANN archaea in groundwater ecosystems.</title>
        <authorList>
            <person name="He C.Y."/>
            <person name="Keren R."/>
            <person name="Whittaker M."/>
            <person name="Farag I.F."/>
            <person name="Doudna J."/>
            <person name="Cate J.H.D."/>
            <person name="Banfield J.F."/>
        </authorList>
    </citation>
    <scope>NUCLEOTIDE SEQUENCE</scope>
    <source>
        <strain evidence="3">NC_groundwater_1225_Ag_S-0.1um_56_177</strain>
    </source>
</reference>
<evidence type="ECO:0000259" key="2">
    <source>
        <dbReference type="PROSITE" id="PS50853"/>
    </source>
</evidence>
<dbReference type="InterPro" id="IPR015914">
    <property type="entry name" value="PAPs_N"/>
</dbReference>
<proteinExistence type="predicted"/>
<feature type="signal peptide" evidence="1">
    <location>
        <begin position="1"/>
        <end position="25"/>
    </location>
</feature>
<dbReference type="SMART" id="SM00060">
    <property type="entry name" value="FN3"/>
    <property type="match status" value="1"/>
</dbReference>
<dbReference type="InterPro" id="IPR008963">
    <property type="entry name" value="Purple_acid_Pase-like_N"/>
</dbReference>
<dbReference type="GO" id="GO:0046872">
    <property type="term" value="F:metal ion binding"/>
    <property type="evidence" value="ECO:0007669"/>
    <property type="project" value="InterPro"/>
</dbReference>
<dbReference type="InterPro" id="IPR003961">
    <property type="entry name" value="FN3_dom"/>
</dbReference>